<dbReference type="RefSeq" id="WP_344427077.1">
    <property type="nucleotide sequence ID" value="NZ_BAAAQK010000028.1"/>
</dbReference>
<accession>A0ABN2NNS7</accession>
<reference evidence="1 2" key="1">
    <citation type="journal article" date="2019" name="Int. J. Syst. Evol. Microbiol.">
        <title>The Global Catalogue of Microorganisms (GCM) 10K type strain sequencing project: providing services to taxonomists for standard genome sequencing and annotation.</title>
        <authorList>
            <consortium name="The Broad Institute Genomics Platform"/>
            <consortium name="The Broad Institute Genome Sequencing Center for Infectious Disease"/>
            <person name="Wu L."/>
            <person name="Ma J."/>
        </authorList>
    </citation>
    <scope>NUCLEOTIDE SEQUENCE [LARGE SCALE GENOMIC DNA]</scope>
    <source>
        <strain evidence="1 2">JCM 16009</strain>
    </source>
</reference>
<evidence type="ECO:0000313" key="2">
    <source>
        <dbReference type="Proteomes" id="UP001500449"/>
    </source>
</evidence>
<sequence length="124" mass="13635">MIEFTVEATVPAVADDEWSDLLRVLDLVPGTLLLQDAEEPTLIFPVTADSPTKAMLFVDGISKLVGLTLESVLVRPTPDEDFDLDDYDDLAGEETAAEQAVQEWVDSVPAFDRRVTEDGVIERV</sequence>
<protein>
    <submittedName>
        <fullName evidence="1">Uncharacterized protein</fullName>
    </submittedName>
</protein>
<keyword evidence="2" id="KW-1185">Reference proteome</keyword>
<evidence type="ECO:0000313" key="1">
    <source>
        <dbReference type="EMBL" id="GAA1877727.1"/>
    </source>
</evidence>
<gene>
    <name evidence="1" type="ORF">GCM10009836_68900</name>
</gene>
<dbReference type="EMBL" id="BAAAQK010000028">
    <property type="protein sequence ID" value="GAA1877727.1"/>
    <property type="molecule type" value="Genomic_DNA"/>
</dbReference>
<proteinExistence type="predicted"/>
<comment type="caution">
    <text evidence="1">The sequence shown here is derived from an EMBL/GenBank/DDBJ whole genome shotgun (WGS) entry which is preliminary data.</text>
</comment>
<dbReference type="Proteomes" id="UP001500449">
    <property type="component" value="Unassembled WGS sequence"/>
</dbReference>
<organism evidence="1 2">
    <name type="scientific">Pseudonocardia ailaonensis</name>
    <dbReference type="NCBI Taxonomy" id="367279"/>
    <lineage>
        <taxon>Bacteria</taxon>
        <taxon>Bacillati</taxon>
        <taxon>Actinomycetota</taxon>
        <taxon>Actinomycetes</taxon>
        <taxon>Pseudonocardiales</taxon>
        <taxon>Pseudonocardiaceae</taxon>
        <taxon>Pseudonocardia</taxon>
    </lineage>
</organism>
<name>A0ABN2NNS7_9PSEU</name>